<sequence>MEPSPKDGESAAAAEPGRGGAAPSSGVVVQVREKKGPLRAAIPYMPFPVAVICLFLNTFVPGLGFHSADLLFPGVAGLYHESSAICLFTRERVQALHLQLWECGFAIGFIEAKHLLIRNQVPPEQNDLSKELNRKLMG</sequence>
<dbReference type="PANTHER" id="PTHR21676">
    <property type="entry name" value="PROTEIN STUM"/>
    <property type="match status" value="1"/>
</dbReference>
<reference evidence="7 8" key="1">
    <citation type="journal article" date="2018" name="Proc. R. Soc. B">
        <title>A non-coding region near Follistatin controls head colour polymorphism in the Gouldian finch.</title>
        <authorList>
            <person name="Toomey M.B."/>
            <person name="Marques C.I."/>
            <person name="Andrade P."/>
            <person name="Araujo P.M."/>
            <person name="Sabatino S."/>
            <person name="Gazda M.A."/>
            <person name="Afonso S."/>
            <person name="Lopes R.J."/>
            <person name="Corbo J.C."/>
            <person name="Carneiro M."/>
        </authorList>
    </citation>
    <scope>NUCLEOTIDE SEQUENCE [LARGE SCALE GENOMIC DNA]</scope>
    <source>
        <strain evidence="7">Red01</strain>
        <tissue evidence="7">Muscle</tissue>
    </source>
</reference>
<keyword evidence="3 6" id="KW-1133">Transmembrane helix</keyword>
<keyword evidence="4 6" id="KW-0472">Membrane</keyword>
<keyword evidence="8" id="KW-1185">Reference proteome</keyword>
<dbReference type="Proteomes" id="UP000276834">
    <property type="component" value="Unassembled WGS sequence"/>
</dbReference>
<dbReference type="PANTHER" id="PTHR21676:SF1">
    <property type="entry name" value="PROTEIN STUM HOMOLOG"/>
    <property type="match status" value="1"/>
</dbReference>
<dbReference type="Pfam" id="PF15795">
    <property type="entry name" value="Spec3"/>
    <property type="match status" value="1"/>
</dbReference>
<comment type="subcellular location">
    <subcellularLocation>
        <location evidence="1">Membrane</location>
        <topology evidence="1">Multi-pass membrane protein</topology>
    </subcellularLocation>
</comment>
<feature type="transmembrane region" description="Helical" evidence="6">
    <location>
        <begin position="42"/>
        <end position="64"/>
    </location>
</feature>
<evidence type="ECO:0000256" key="3">
    <source>
        <dbReference type="ARBA" id="ARBA00022989"/>
    </source>
</evidence>
<keyword evidence="2 6" id="KW-0812">Transmembrane</keyword>
<dbReference type="EMBL" id="QUSF01000008">
    <property type="protein sequence ID" value="RLW07182.1"/>
    <property type="molecule type" value="Genomic_DNA"/>
</dbReference>
<evidence type="ECO:0000256" key="5">
    <source>
        <dbReference type="SAM" id="MobiDB-lite"/>
    </source>
</evidence>
<dbReference type="GO" id="GO:0016020">
    <property type="term" value="C:membrane"/>
    <property type="evidence" value="ECO:0007669"/>
    <property type="project" value="UniProtKB-SubCell"/>
</dbReference>
<evidence type="ECO:0000256" key="1">
    <source>
        <dbReference type="ARBA" id="ARBA00004141"/>
    </source>
</evidence>
<proteinExistence type="predicted"/>
<name>A0A3L8SU91_CHLGU</name>
<dbReference type="InterPro" id="IPR026673">
    <property type="entry name" value="SPEC3/Stum"/>
</dbReference>
<evidence type="ECO:0000313" key="7">
    <source>
        <dbReference type="EMBL" id="RLW07182.1"/>
    </source>
</evidence>
<feature type="compositionally biased region" description="Low complexity" evidence="5">
    <location>
        <begin position="10"/>
        <end position="26"/>
    </location>
</feature>
<evidence type="ECO:0000256" key="4">
    <source>
        <dbReference type="ARBA" id="ARBA00023136"/>
    </source>
</evidence>
<evidence type="ECO:0000256" key="6">
    <source>
        <dbReference type="SAM" id="Phobius"/>
    </source>
</evidence>
<feature type="region of interest" description="Disordered" evidence="5">
    <location>
        <begin position="1"/>
        <end position="26"/>
    </location>
</feature>
<evidence type="ECO:0000256" key="2">
    <source>
        <dbReference type="ARBA" id="ARBA00022692"/>
    </source>
</evidence>
<evidence type="ECO:0000313" key="8">
    <source>
        <dbReference type="Proteomes" id="UP000276834"/>
    </source>
</evidence>
<dbReference type="OrthoDB" id="361532at2759"/>
<protein>
    <submittedName>
        <fullName evidence="7">Uncharacterized protein</fullName>
    </submittedName>
</protein>
<organism evidence="7 8">
    <name type="scientific">Chloebia gouldiae</name>
    <name type="common">Gouldian finch</name>
    <name type="synonym">Erythrura gouldiae</name>
    <dbReference type="NCBI Taxonomy" id="44316"/>
    <lineage>
        <taxon>Eukaryota</taxon>
        <taxon>Metazoa</taxon>
        <taxon>Chordata</taxon>
        <taxon>Craniata</taxon>
        <taxon>Vertebrata</taxon>
        <taxon>Euteleostomi</taxon>
        <taxon>Archelosauria</taxon>
        <taxon>Archosauria</taxon>
        <taxon>Dinosauria</taxon>
        <taxon>Saurischia</taxon>
        <taxon>Theropoda</taxon>
        <taxon>Coelurosauria</taxon>
        <taxon>Aves</taxon>
        <taxon>Neognathae</taxon>
        <taxon>Neoaves</taxon>
        <taxon>Telluraves</taxon>
        <taxon>Australaves</taxon>
        <taxon>Passeriformes</taxon>
        <taxon>Passeroidea</taxon>
        <taxon>Passeridae</taxon>
        <taxon>Chloebia</taxon>
    </lineage>
</organism>
<dbReference type="AlphaFoldDB" id="A0A3L8SU91"/>
<comment type="caution">
    <text evidence="7">The sequence shown here is derived from an EMBL/GenBank/DDBJ whole genome shotgun (WGS) entry which is preliminary data.</text>
</comment>
<gene>
    <name evidence="7" type="ORF">DV515_00004116</name>
</gene>
<accession>A0A3L8SU91</accession>